<dbReference type="Proteomes" id="UP000823775">
    <property type="component" value="Unassembled WGS sequence"/>
</dbReference>
<gene>
    <name evidence="2" type="ORF">HAX54_002824</name>
</gene>
<keyword evidence="3" id="KW-1185">Reference proteome</keyword>
<sequence>MLSPVFREENGVRHQNLHFFQDVEEKALEFYALLHEIGRGILVEDPGKANEAWVREFYANIPTVSWSRDEPLVYVRGRQIILTIATINDSLGLPNPFESELKDRDVPENGQWLVDTLVMEEWRATTNWGIARKGI</sequence>
<proteinExistence type="predicted"/>
<name>A0ABS8T5G4_DATST</name>
<evidence type="ECO:0000259" key="1">
    <source>
        <dbReference type="Pfam" id="PF20167"/>
    </source>
</evidence>
<accession>A0ABS8T5G4</accession>
<feature type="domain" description="Putative plant transposon protein" evidence="1">
    <location>
        <begin position="39"/>
        <end position="105"/>
    </location>
</feature>
<evidence type="ECO:0000313" key="3">
    <source>
        <dbReference type="Proteomes" id="UP000823775"/>
    </source>
</evidence>
<organism evidence="2 3">
    <name type="scientific">Datura stramonium</name>
    <name type="common">Jimsonweed</name>
    <name type="synonym">Common thornapple</name>
    <dbReference type="NCBI Taxonomy" id="4076"/>
    <lineage>
        <taxon>Eukaryota</taxon>
        <taxon>Viridiplantae</taxon>
        <taxon>Streptophyta</taxon>
        <taxon>Embryophyta</taxon>
        <taxon>Tracheophyta</taxon>
        <taxon>Spermatophyta</taxon>
        <taxon>Magnoliopsida</taxon>
        <taxon>eudicotyledons</taxon>
        <taxon>Gunneridae</taxon>
        <taxon>Pentapetalae</taxon>
        <taxon>asterids</taxon>
        <taxon>lamiids</taxon>
        <taxon>Solanales</taxon>
        <taxon>Solanaceae</taxon>
        <taxon>Solanoideae</taxon>
        <taxon>Datureae</taxon>
        <taxon>Datura</taxon>
    </lineage>
</organism>
<dbReference type="EMBL" id="JACEIK010001127">
    <property type="protein sequence ID" value="MCD7466266.1"/>
    <property type="molecule type" value="Genomic_DNA"/>
</dbReference>
<evidence type="ECO:0000313" key="2">
    <source>
        <dbReference type="EMBL" id="MCD7466266.1"/>
    </source>
</evidence>
<dbReference type="InterPro" id="IPR046796">
    <property type="entry name" value="Transposase_32_dom"/>
</dbReference>
<protein>
    <recommendedName>
        <fullName evidence="1">Putative plant transposon protein domain-containing protein</fullName>
    </recommendedName>
</protein>
<comment type="caution">
    <text evidence="2">The sequence shown here is derived from an EMBL/GenBank/DDBJ whole genome shotgun (WGS) entry which is preliminary data.</text>
</comment>
<reference evidence="2 3" key="1">
    <citation type="journal article" date="2021" name="BMC Genomics">
        <title>Datura genome reveals duplications of psychoactive alkaloid biosynthetic genes and high mutation rate following tissue culture.</title>
        <authorList>
            <person name="Rajewski A."/>
            <person name="Carter-House D."/>
            <person name="Stajich J."/>
            <person name="Litt A."/>
        </authorList>
    </citation>
    <scope>NUCLEOTIDE SEQUENCE [LARGE SCALE GENOMIC DNA]</scope>
    <source>
        <strain evidence="2">AR-01</strain>
    </source>
</reference>
<dbReference type="Pfam" id="PF20167">
    <property type="entry name" value="Transposase_32"/>
    <property type="match status" value="1"/>
</dbReference>